<dbReference type="InterPro" id="IPR043131">
    <property type="entry name" value="BCAT-like_N"/>
</dbReference>
<feature type="modified residue" description="N6-(pyridoxal phosphate)lysine" evidence="6">
    <location>
        <position position="190"/>
    </location>
</feature>
<dbReference type="EMBL" id="AMWN01000005">
    <property type="protein sequence ID" value="EXJ85587.1"/>
    <property type="molecule type" value="Genomic_DNA"/>
</dbReference>
<dbReference type="Pfam" id="PF01063">
    <property type="entry name" value="Aminotran_4"/>
    <property type="match status" value="1"/>
</dbReference>
<gene>
    <name evidence="7" type="ORF">A1O1_05952</name>
</gene>
<proteinExistence type="inferred from homology"/>
<dbReference type="Proteomes" id="UP000019484">
    <property type="component" value="Unassembled WGS sequence"/>
</dbReference>
<comment type="cofactor">
    <cofactor evidence="1">
        <name>pyridoxal 5'-phosphate</name>
        <dbReference type="ChEBI" id="CHEBI:597326"/>
    </cofactor>
</comment>
<dbReference type="Gene3D" id="3.20.10.10">
    <property type="entry name" value="D-amino Acid Aminotransferase, subunit A, domain 2"/>
    <property type="match status" value="1"/>
</dbReference>
<evidence type="ECO:0000313" key="8">
    <source>
        <dbReference type="Proteomes" id="UP000019484"/>
    </source>
</evidence>
<reference evidence="7 8" key="1">
    <citation type="submission" date="2013-03" db="EMBL/GenBank/DDBJ databases">
        <title>The Genome Sequence of Capronia coronata CBS 617.96.</title>
        <authorList>
            <consortium name="The Broad Institute Genomics Platform"/>
            <person name="Cuomo C."/>
            <person name="de Hoog S."/>
            <person name="Gorbushina A."/>
            <person name="Walker B."/>
            <person name="Young S.K."/>
            <person name="Zeng Q."/>
            <person name="Gargeya S."/>
            <person name="Fitzgerald M."/>
            <person name="Haas B."/>
            <person name="Abouelleil A."/>
            <person name="Allen A.W."/>
            <person name="Alvarado L."/>
            <person name="Arachchi H.M."/>
            <person name="Berlin A.M."/>
            <person name="Chapman S.B."/>
            <person name="Gainer-Dewar J."/>
            <person name="Goldberg J."/>
            <person name="Griggs A."/>
            <person name="Gujja S."/>
            <person name="Hansen M."/>
            <person name="Howarth C."/>
            <person name="Imamovic A."/>
            <person name="Ireland A."/>
            <person name="Larimer J."/>
            <person name="McCowan C."/>
            <person name="Murphy C."/>
            <person name="Pearson M."/>
            <person name="Poon T.W."/>
            <person name="Priest M."/>
            <person name="Roberts A."/>
            <person name="Saif S."/>
            <person name="Shea T."/>
            <person name="Sisk P."/>
            <person name="Sykes S."/>
            <person name="Wortman J."/>
            <person name="Nusbaum C."/>
            <person name="Birren B."/>
        </authorList>
    </citation>
    <scope>NUCLEOTIDE SEQUENCE [LARGE SCALE GENOMIC DNA]</scope>
    <source>
        <strain evidence="7 8">CBS 617.96</strain>
    </source>
</reference>
<dbReference type="STRING" id="1182541.W9XYG7"/>
<evidence type="ECO:0000256" key="6">
    <source>
        <dbReference type="PIRSR" id="PIRSR006468-1"/>
    </source>
</evidence>
<keyword evidence="8" id="KW-1185">Reference proteome</keyword>
<dbReference type="SUPFAM" id="SSF56752">
    <property type="entry name" value="D-aminoacid aminotransferase-like PLP-dependent enzymes"/>
    <property type="match status" value="1"/>
</dbReference>
<evidence type="ECO:0000256" key="4">
    <source>
        <dbReference type="ARBA" id="ARBA00022679"/>
    </source>
</evidence>
<dbReference type="InterPro" id="IPR001544">
    <property type="entry name" value="Aminotrans_IV"/>
</dbReference>
<evidence type="ECO:0000256" key="5">
    <source>
        <dbReference type="ARBA" id="ARBA00022898"/>
    </source>
</evidence>
<evidence type="ECO:0000256" key="2">
    <source>
        <dbReference type="ARBA" id="ARBA00009320"/>
    </source>
</evidence>
<sequence>MAPPPPLANIDWSKLGLTVNDSVNGHIEATFSLDTNSWSSPRFVADPWLRVHGLSPGLNYGMQAYEGLKAVRTPSNKITIFRPSFHAKRMRHSAETVSMPPVPEELFMQCINEAVQGNAGFVGPASSNAVLYIRPVLFASGPQLALEAPSTFTFAVYVQPATTYHGVQPLPCLILEQFDRAATRGTGHAKIGGNYAPAMKYSREAKQKGFYMTLHLDSATQSYIDEFSTSGFIGVLTKKEEDTETGISQENPTTTTLVVPDSKQVIDSVTSDSIQTIAKSLGYKVEKRPIHYTELAHFSEVLAVGTAASVLPIAAIVRESTGDKFVYCPAGKPGPAAVELGARITACIRGKVEDQYGWLYEVPFPEKKKEAPPKLNMLSINGIQGPSEEELRMLTSPI</sequence>
<dbReference type="PANTHER" id="PTHR42825">
    <property type="entry name" value="AMINO ACID AMINOTRANSFERASE"/>
    <property type="match status" value="1"/>
</dbReference>
<keyword evidence="3 7" id="KW-0032">Aminotransferase</keyword>
<protein>
    <submittedName>
        <fullName evidence="7">Branched-chain amino acid aminotransferase</fullName>
    </submittedName>
</protein>
<dbReference type="RefSeq" id="XP_007725025.1">
    <property type="nucleotide sequence ID" value="XM_007726835.1"/>
</dbReference>
<dbReference type="GO" id="GO:0004084">
    <property type="term" value="F:branched-chain-amino-acid transaminase activity"/>
    <property type="evidence" value="ECO:0007669"/>
    <property type="project" value="InterPro"/>
</dbReference>
<evidence type="ECO:0000313" key="7">
    <source>
        <dbReference type="EMBL" id="EXJ85587.1"/>
    </source>
</evidence>
<dbReference type="Gene3D" id="3.30.470.10">
    <property type="match status" value="1"/>
</dbReference>
<comment type="caution">
    <text evidence="7">The sequence shown here is derived from an EMBL/GenBank/DDBJ whole genome shotgun (WGS) entry which is preliminary data.</text>
</comment>
<dbReference type="PANTHER" id="PTHR42825:SF2">
    <property type="entry name" value="BRANCHED-CHAIN-AMINO-ACID AMINOTRANSFERASE 3, CHLOROPLASTIC-RELATED"/>
    <property type="match status" value="1"/>
</dbReference>
<dbReference type="GO" id="GO:0009081">
    <property type="term" value="P:branched-chain amino acid metabolic process"/>
    <property type="evidence" value="ECO:0007669"/>
    <property type="project" value="InterPro"/>
</dbReference>
<accession>W9XYG7</accession>
<keyword evidence="5" id="KW-0663">Pyridoxal phosphate</keyword>
<dbReference type="GeneID" id="19160824"/>
<evidence type="ECO:0000256" key="1">
    <source>
        <dbReference type="ARBA" id="ARBA00001933"/>
    </source>
</evidence>
<comment type="similarity">
    <text evidence="2">Belongs to the class-IV pyridoxal-phosphate-dependent aminotransferase family.</text>
</comment>
<evidence type="ECO:0000256" key="3">
    <source>
        <dbReference type="ARBA" id="ARBA00022576"/>
    </source>
</evidence>
<dbReference type="eggNOG" id="KOG0975">
    <property type="taxonomic scope" value="Eukaryota"/>
</dbReference>
<dbReference type="OrthoDB" id="409992at2759"/>
<dbReference type="InterPro" id="IPR036038">
    <property type="entry name" value="Aminotransferase-like"/>
</dbReference>
<organism evidence="7 8">
    <name type="scientific">Capronia coronata CBS 617.96</name>
    <dbReference type="NCBI Taxonomy" id="1182541"/>
    <lineage>
        <taxon>Eukaryota</taxon>
        <taxon>Fungi</taxon>
        <taxon>Dikarya</taxon>
        <taxon>Ascomycota</taxon>
        <taxon>Pezizomycotina</taxon>
        <taxon>Eurotiomycetes</taxon>
        <taxon>Chaetothyriomycetidae</taxon>
        <taxon>Chaetothyriales</taxon>
        <taxon>Herpotrichiellaceae</taxon>
        <taxon>Capronia</taxon>
    </lineage>
</organism>
<keyword evidence="4 7" id="KW-0808">Transferase</keyword>
<dbReference type="HOGENOM" id="CLU_031922_1_0_1"/>
<dbReference type="PIRSF" id="PIRSF006468">
    <property type="entry name" value="BCAT1"/>
    <property type="match status" value="1"/>
</dbReference>
<dbReference type="InterPro" id="IPR005786">
    <property type="entry name" value="B_amino_transII"/>
</dbReference>
<dbReference type="AlphaFoldDB" id="W9XYG7"/>
<name>W9XYG7_9EURO</name>
<dbReference type="InterPro" id="IPR043132">
    <property type="entry name" value="BCAT-like_C"/>
</dbReference>